<protein>
    <submittedName>
        <fullName evidence="2">DUF4214 domain-containing protein</fullName>
    </submittedName>
</protein>
<evidence type="ECO:0000313" key="5">
    <source>
        <dbReference type="Proteomes" id="UP000278036"/>
    </source>
</evidence>
<feature type="domain" description="DUF4214" evidence="1">
    <location>
        <begin position="44"/>
        <end position="95"/>
    </location>
</feature>
<dbReference type="InterPro" id="IPR025282">
    <property type="entry name" value="DUF4214"/>
</dbReference>
<dbReference type="AlphaFoldDB" id="A0A3A9JSR3"/>
<keyword evidence="4" id="KW-1185">Reference proteome</keyword>
<dbReference type="EMBL" id="RAQU01000070">
    <property type="protein sequence ID" value="RKK03758.1"/>
    <property type="molecule type" value="Genomic_DNA"/>
</dbReference>
<evidence type="ECO:0000313" key="4">
    <source>
        <dbReference type="Proteomes" id="UP000274097"/>
    </source>
</evidence>
<dbReference type="Proteomes" id="UP000274097">
    <property type="component" value="Unassembled WGS sequence"/>
</dbReference>
<proteinExistence type="predicted"/>
<gene>
    <name evidence="2" type="ORF">D6Z83_12875</name>
    <name evidence="3" type="ORF">EBE87_24215</name>
</gene>
<organism evidence="2 5">
    <name type="scientific">Teichococcus wenyumeiae</name>
    <dbReference type="NCBI Taxonomy" id="2478470"/>
    <lineage>
        <taxon>Bacteria</taxon>
        <taxon>Pseudomonadati</taxon>
        <taxon>Pseudomonadota</taxon>
        <taxon>Alphaproteobacteria</taxon>
        <taxon>Acetobacterales</taxon>
        <taxon>Roseomonadaceae</taxon>
        <taxon>Roseomonas</taxon>
    </lineage>
</organism>
<comment type="caution">
    <text evidence="2">The sequence shown here is derived from an EMBL/GenBank/DDBJ whole genome shotgun (WGS) entry which is preliminary data.</text>
</comment>
<name>A0A3A9JSR3_9PROT</name>
<evidence type="ECO:0000313" key="2">
    <source>
        <dbReference type="EMBL" id="RKK03758.1"/>
    </source>
</evidence>
<sequence>MAGSPPETGRRRGMACMTIMAQGVGVTRWEGSRTALDYSDFGVPDDPGFVTALYRNSLHREPDAEGLMNWLAALANSASRVDVVLGFSESAEHVQQTASLTMGLHPGQGGIVFA</sequence>
<evidence type="ECO:0000259" key="1">
    <source>
        <dbReference type="Pfam" id="PF13946"/>
    </source>
</evidence>
<dbReference type="EMBL" id="RFLX01000040">
    <property type="protein sequence ID" value="RMI17042.1"/>
    <property type="molecule type" value="Genomic_DNA"/>
</dbReference>
<dbReference type="Proteomes" id="UP000278036">
    <property type="component" value="Unassembled WGS sequence"/>
</dbReference>
<evidence type="ECO:0000313" key="3">
    <source>
        <dbReference type="EMBL" id="RMI17042.1"/>
    </source>
</evidence>
<dbReference type="InParanoid" id="A0A3A9JSR3"/>
<dbReference type="Pfam" id="PF13946">
    <property type="entry name" value="DUF4214"/>
    <property type="match status" value="1"/>
</dbReference>
<accession>A0A3A9JSR3</accession>
<reference evidence="2 5" key="1">
    <citation type="submission" date="2018-09" db="EMBL/GenBank/DDBJ databases">
        <title>Roseomonas sp. nov., isolated from feces of Tibetan antelopes in the Qinghai-Tibet plateau, China.</title>
        <authorList>
            <person name="Tian Z."/>
        </authorList>
    </citation>
    <scope>NUCLEOTIDE SEQUENCE [LARGE SCALE GENOMIC DNA]</scope>
    <source>
        <strain evidence="3 4">Z23</strain>
        <strain evidence="2 5">Z24</strain>
    </source>
</reference>